<evidence type="ECO:0000313" key="2">
    <source>
        <dbReference type="Proteomes" id="UP000001369"/>
    </source>
</evidence>
<dbReference type="EMBL" id="CP001229">
    <property type="protein sequence ID" value="ACN98110.1"/>
    <property type="molecule type" value="Genomic_DNA"/>
</dbReference>
<dbReference type="HOGENOM" id="CLU_3141472_0_0_0"/>
<protein>
    <submittedName>
        <fullName evidence="1">Uncharacterized protein</fullName>
    </submittedName>
</protein>
<name>C1DTH2_SULAA</name>
<dbReference type="AlphaFoldDB" id="C1DTH2"/>
<sequence>MVKNLEVYAPDFIFLELEKYEDRILNKTSSKEKMRKITYEILKKYPRYS</sequence>
<keyword evidence="2" id="KW-1185">Reference proteome</keyword>
<reference evidence="1 2" key="1">
    <citation type="journal article" date="2009" name="J. Bacteriol.">
        <title>Complete and draft genome sequences of six members of the Aquificales.</title>
        <authorList>
            <person name="Reysenbach A.L."/>
            <person name="Hamamura N."/>
            <person name="Podar M."/>
            <person name="Griffiths E."/>
            <person name="Ferreira S."/>
            <person name="Hochstein R."/>
            <person name="Heidelberg J."/>
            <person name="Johnson J."/>
            <person name="Mead D."/>
            <person name="Pohorille A."/>
            <person name="Sarmiento M."/>
            <person name="Schweighofer K."/>
            <person name="Seshadri R."/>
            <person name="Voytek M.A."/>
        </authorList>
    </citation>
    <scope>NUCLEOTIDE SEQUENCE [LARGE SCALE GENOMIC DNA]</scope>
    <source>
        <strain evidence="2">Az-Fu1 / DSM 15241 / OCM 825</strain>
    </source>
</reference>
<proteinExistence type="predicted"/>
<dbReference type="KEGG" id="saf:SULAZ_0417"/>
<accession>C1DTH2</accession>
<gene>
    <name evidence="1" type="ordered locus">SULAZ_0417</name>
</gene>
<organism evidence="1 2">
    <name type="scientific">Sulfurihydrogenibium azorense (strain DSM 15241 / OCM 825 / Az-Fu1)</name>
    <dbReference type="NCBI Taxonomy" id="204536"/>
    <lineage>
        <taxon>Bacteria</taxon>
        <taxon>Pseudomonadati</taxon>
        <taxon>Aquificota</taxon>
        <taxon>Aquificia</taxon>
        <taxon>Aquificales</taxon>
        <taxon>Hydrogenothermaceae</taxon>
        <taxon>Sulfurihydrogenibium</taxon>
    </lineage>
</organism>
<dbReference type="Proteomes" id="UP000001369">
    <property type="component" value="Chromosome"/>
</dbReference>
<evidence type="ECO:0000313" key="1">
    <source>
        <dbReference type="EMBL" id="ACN98110.1"/>
    </source>
</evidence>